<evidence type="ECO:0000313" key="4">
    <source>
        <dbReference type="Proteomes" id="UP000437736"/>
    </source>
</evidence>
<evidence type="ECO:0000259" key="2">
    <source>
        <dbReference type="Pfam" id="PF01814"/>
    </source>
</evidence>
<proteinExistence type="predicted"/>
<evidence type="ECO:0000313" key="3">
    <source>
        <dbReference type="EMBL" id="MST34415.1"/>
    </source>
</evidence>
<dbReference type="EMBL" id="WJHE01000995">
    <property type="protein sequence ID" value="MST34415.1"/>
    <property type="molecule type" value="Genomic_DNA"/>
</dbReference>
<accession>A0ABW9QXW0</accession>
<feature type="compositionally biased region" description="Basic residues" evidence="1">
    <location>
        <begin position="270"/>
        <end position="281"/>
    </location>
</feature>
<keyword evidence="4" id="KW-1185">Reference proteome</keyword>
<dbReference type="PANTHER" id="PTHR35585:SF1">
    <property type="entry name" value="HHE DOMAIN PROTEIN (AFU_ORTHOLOGUE AFUA_4G00730)"/>
    <property type="match status" value="1"/>
</dbReference>
<comment type="caution">
    <text evidence="3">The sequence shown here is derived from an EMBL/GenBank/DDBJ whole genome shotgun (WGS) entry which is preliminary data.</text>
</comment>
<dbReference type="Pfam" id="PF01814">
    <property type="entry name" value="Hemerythrin"/>
    <property type="match status" value="1"/>
</dbReference>
<dbReference type="InterPro" id="IPR012312">
    <property type="entry name" value="Hemerythrin-like"/>
</dbReference>
<feature type="compositionally biased region" description="Basic and acidic residues" evidence="1">
    <location>
        <begin position="45"/>
        <end position="54"/>
    </location>
</feature>
<evidence type="ECO:0000256" key="1">
    <source>
        <dbReference type="SAM" id="MobiDB-lite"/>
    </source>
</evidence>
<organism evidence="3 4">
    <name type="scientific">Acidiferrimicrobium australe</name>
    <dbReference type="NCBI Taxonomy" id="2664430"/>
    <lineage>
        <taxon>Bacteria</taxon>
        <taxon>Bacillati</taxon>
        <taxon>Actinomycetota</taxon>
        <taxon>Acidimicrobiia</taxon>
        <taxon>Acidimicrobiales</taxon>
        <taxon>Acidimicrobiaceae</taxon>
        <taxon>Acidiferrimicrobium</taxon>
    </lineage>
</organism>
<dbReference type="Gene3D" id="1.20.120.520">
    <property type="entry name" value="nmb1532 protein domain like"/>
    <property type="match status" value="1"/>
</dbReference>
<feature type="compositionally biased region" description="Low complexity" evidence="1">
    <location>
        <begin position="241"/>
        <end position="252"/>
    </location>
</feature>
<dbReference type="Proteomes" id="UP000437736">
    <property type="component" value="Unassembled WGS sequence"/>
</dbReference>
<feature type="domain" description="Hemerythrin-like" evidence="2">
    <location>
        <begin position="80"/>
        <end position="203"/>
    </location>
</feature>
<feature type="region of interest" description="Disordered" evidence="1">
    <location>
        <begin position="225"/>
        <end position="281"/>
    </location>
</feature>
<name>A0ABW9QXW0_9ACTN</name>
<dbReference type="CDD" id="cd12108">
    <property type="entry name" value="Hr-like"/>
    <property type="match status" value="1"/>
</dbReference>
<reference evidence="3 4" key="1">
    <citation type="submission" date="2019-11" db="EMBL/GenBank/DDBJ databases">
        <title>Acidiferrimicrobium australis gen. nov., sp. nov., an acidophilic and obligately heterotrophic, member of the Actinobacteria that catalyses dissimilatory oxido- reduction of iron isolated from metal-rich acidic water in Chile.</title>
        <authorList>
            <person name="Gonzalez D."/>
            <person name="Huber K."/>
            <person name="Hedrich S."/>
            <person name="Rojas-Villalobos C."/>
            <person name="Quatrini R."/>
            <person name="Dinamarca M.A."/>
            <person name="Schwarz A."/>
            <person name="Canales C."/>
            <person name="Nancucheo I."/>
        </authorList>
    </citation>
    <scope>NUCLEOTIDE SEQUENCE [LARGE SCALE GENOMIC DNA]</scope>
    <source>
        <strain evidence="3 4">USS-CCA1</strain>
    </source>
</reference>
<feature type="non-terminal residue" evidence="3">
    <location>
        <position position="1"/>
    </location>
</feature>
<feature type="region of interest" description="Disordered" evidence="1">
    <location>
        <begin position="1"/>
        <end position="73"/>
    </location>
</feature>
<protein>
    <recommendedName>
        <fullName evidence="2">Hemerythrin-like domain-containing protein</fullName>
    </recommendedName>
</protein>
<dbReference type="PANTHER" id="PTHR35585">
    <property type="entry name" value="HHE DOMAIN PROTEIN (AFU_ORTHOLOGUE AFUA_4G00730)"/>
    <property type="match status" value="1"/>
</dbReference>
<sequence length="281" mass="30847">LPADGSDVSSPDGAGSRPGLLPGSTQHLANPPTAVPTHDPGVEAWLKERARADEAMQAAAETRTAEPPPIAGEGSTEDVIDVLGWDHNQVKFLLEQLEAIPGVRKGGTETQLHQRLSIVDMIRVRLSRHEVVEEAHFWPAVREMLDNGDTVADHAEQQEQEGKDLLQALAKLDADEDEFDQKVEELVLALRKHVAYEDSVFLAFRPSTTDEQRAQLGRRVLHAKEHAPTRPHPHAPDEGTAAKVAAAMAAPLDRARDRLGDRPAQQKGKPSQRQRPRRSES</sequence>
<gene>
    <name evidence="3" type="ORF">GHK86_17020</name>
</gene>